<dbReference type="Gene3D" id="1.20.1280.50">
    <property type="match status" value="1"/>
</dbReference>
<evidence type="ECO:0000259" key="1">
    <source>
        <dbReference type="PROSITE" id="PS50181"/>
    </source>
</evidence>
<feature type="domain" description="F-box" evidence="1">
    <location>
        <begin position="29"/>
        <end position="75"/>
    </location>
</feature>
<organism evidence="2 3">
    <name type="scientific">Mycena metata</name>
    <dbReference type="NCBI Taxonomy" id="1033252"/>
    <lineage>
        <taxon>Eukaryota</taxon>
        <taxon>Fungi</taxon>
        <taxon>Dikarya</taxon>
        <taxon>Basidiomycota</taxon>
        <taxon>Agaricomycotina</taxon>
        <taxon>Agaricomycetes</taxon>
        <taxon>Agaricomycetidae</taxon>
        <taxon>Agaricales</taxon>
        <taxon>Marasmiineae</taxon>
        <taxon>Mycenaceae</taxon>
        <taxon>Mycena</taxon>
    </lineage>
</organism>
<dbReference type="AlphaFoldDB" id="A0AAD7NWP8"/>
<sequence>MDVDEEPQPFRSDGQGHPMETIYPFSRGVSILKELPVDNIFQILSFSDPKDIVAFSETCQAFLQITSTRTVWLNALRRVCEINSLFKPSFPFDDMSLLDLQRAAIFGAAPRFTRRLYKQEADNGAMFPFHRRVFNPRVTKSSKVASEDSGTLKTLHLIPGGRFLIASTSTLVHLFDLGYDATKLIRPHALASVALPGPGDPSISVLPTDDGTGLEVMVKARSYEVASRTCAIAHYQIFPLATCPEFVARSETPTVIEDRVEEGFLIKPGLSLLQRARKIFIWDTVRNLWASWKADEFPEEVFAYQDHIITISRKTITIWEIPTPHCDTADESLLENYPSMLSLSHPFPRKSLDIASATAVTSSTRWFSATSIKPCFLSIVGWKGGARYLARYTMQSLPRGANRNLPGSIPILMDTSPISAEWDHLVMLEEVQPCGADALSVWTSESQGIEVHISPMPTEKQAEGPPFKTVRLFEYPGVDHSVNFDFSLCPITGRLCTMTGYNSEILVVDFLVPEWKSD</sequence>
<dbReference type="Proteomes" id="UP001215598">
    <property type="component" value="Unassembled WGS sequence"/>
</dbReference>
<dbReference type="PROSITE" id="PS50181">
    <property type="entry name" value="FBOX"/>
    <property type="match status" value="1"/>
</dbReference>
<dbReference type="Pfam" id="PF00646">
    <property type="entry name" value="F-box"/>
    <property type="match status" value="1"/>
</dbReference>
<proteinExistence type="predicted"/>
<accession>A0AAD7NWP8</accession>
<dbReference type="InterPro" id="IPR036047">
    <property type="entry name" value="F-box-like_dom_sf"/>
</dbReference>
<protein>
    <recommendedName>
        <fullName evidence="1">F-box domain-containing protein</fullName>
    </recommendedName>
</protein>
<dbReference type="SUPFAM" id="SSF81383">
    <property type="entry name" value="F-box domain"/>
    <property type="match status" value="1"/>
</dbReference>
<evidence type="ECO:0000313" key="2">
    <source>
        <dbReference type="EMBL" id="KAJ7778196.1"/>
    </source>
</evidence>
<name>A0AAD7NWP8_9AGAR</name>
<keyword evidence="3" id="KW-1185">Reference proteome</keyword>
<evidence type="ECO:0000313" key="3">
    <source>
        <dbReference type="Proteomes" id="UP001215598"/>
    </source>
</evidence>
<comment type="caution">
    <text evidence="2">The sequence shown here is derived from an EMBL/GenBank/DDBJ whole genome shotgun (WGS) entry which is preliminary data.</text>
</comment>
<dbReference type="EMBL" id="JARKIB010000007">
    <property type="protein sequence ID" value="KAJ7778196.1"/>
    <property type="molecule type" value="Genomic_DNA"/>
</dbReference>
<dbReference type="InterPro" id="IPR001810">
    <property type="entry name" value="F-box_dom"/>
</dbReference>
<reference evidence="2" key="1">
    <citation type="submission" date="2023-03" db="EMBL/GenBank/DDBJ databases">
        <title>Massive genome expansion in bonnet fungi (Mycena s.s.) driven by repeated elements and novel gene families across ecological guilds.</title>
        <authorList>
            <consortium name="Lawrence Berkeley National Laboratory"/>
            <person name="Harder C.B."/>
            <person name="Miyauchi S."/>
            <person name="Viragh M."/>
            <person name="Kuo A."/>
            <person name="Thoen E."/>
            <person name="Andreopoulos B."/>
            <person name="Lu D."/>
            <person name="Skrede I."/>
            <person name="Drula E."/>
            <person name="Henrissat B."/>
            <person name="Morin E."/>
            <person name="Kohler A."/>
            <person name="Barry K."/>
            <person name="LaButti K."/>
            <person name="Morin E."/>
            <person name="Salamov A."/>
            <person name="Lipzen A."/>
            <person name="Mereny Z."/>
            <person name="Hegedus B."/>
            <person name="Baldrian P."/>
            <person name="Stursova M."/>
            <person name="Weitz H."/>
            <person name="Taylor A."/>
            <person name="Grigoriev I.V."/>
            <person name="Nagy L.G."/>
            <person name="Martin F."/>
            <person name="Kauserud H."/>
        </authorList>
    </citation>
    <scope>NUCLEOTIDE SEQUENCE</scope>
    <source>
        <strain evidence="2">CBHHK182m</strain>
    </source>
</reference>
<gene>
    <name evidence="2" type="ORF">B0H16DRAFT_880412</name>
</gene>